<sequence length="463" mass="53249">MVYNISYSRGGITGASATTNIPGENYASDNVDTHPPGYIPGRRTIQQPPAVNSSRADNVIYFDETVTLEEARRKTYESSLKFGIDKERVDQIFSKDWVPDEQTVDQENTSAEKTDEVSLDHDLEKTKTWKKSRWQVTLSYQSQYVTQDENHKKSKFARVKDFMARSISPFNDKKKRKKKTIPKSNEAFKLSIGSSDEEQTDVEGEFAGSIVNQTPTLSEQECLPHLVYEDKTAGEENNNESEKMFSEREVDLKLDKSLFSRSHKTRLTQRNIRSPRLGHKPHLESPLVQSFSRTDNVRSQSHIKTEAKPNVTVSDDEKEVHDADTPKNSCGFKNNKNSPTSKHFYPFYKYDPQRPTNQARVLQQKDNATTSKVSTKNFLVKTLRYPIGEIERGLNVDSDIEQRPGAIDSAAVRYLTRVRNPYAPEDEPDSLMTRMSEEELRYATIRRSYSFRYKYSNNFIFPL</sequence>
<evidence type="ECO:0000256" key="1">
    <source>
        <dbReference type="SAM" id="MobiDB-lite"/>
    </source>
</evidence>
<dbReference type="Proteomes" id="UP001158576">
    <property type="component" value="Chromosome XSR"/>
</dbReference>
<name>A0ABN7SLQ5_OIKDI</name>
<protein>
    <submittedName>
        <fullName evidence="2">Oidioi.mRNA.OKI2018_I69.XSR.g17017.t1.cds</fullName>
    </submittedName>
</protein>
<proteinExistence type="predicted"/>
<feature type="compositionally biased region" description="Polar residues" evidence="1">
    <location>
        <begin position="326"/>
        <end position="336"/>
    </location>
</feature>
<feature type="region of interest" description="Disordered" evidence="1">
    <location>
        <begin position="171"/>
        <end position="201"/>
    </location>
</feature>
<gene>
    <name evidence="2" type="ORF">OKIOD_LOCUS8575</name>
</gene>
<feature type="region of interest" description="Disordered" evidence="1">
    <location>
        <begin position="265"/>
        <end position="336"/>
    </location>
</feature>
<organism evidence="2 3">
    <name type="scientific">Oikopleura dioica</name>
    <name type="common">Tunicate</name>
    <dbReference type="NCBI Taxonomy" id="34765"/>
    <lineage>
        <taxon>Eukaryota</taxon>
        <taxon>Metazoa</taxon>
        <taxon>Chordata</taxon>
        <taxon>Tunicata</taxon>
        <taxon>Appendicularia</taxon>
        <taxon>Copelata</taxon>
        <taxon>Oikopleuridae</taxon>
        <taxon>Oikopleura</taxon>
    </lineage>
</organism>
<accession>A0ABN7SLQ5</accession>
<reference evidence="2 3" key="1">
    <citation type="submission" date="2021-04" db="EMBL/GenBank/DDBJ databases">
        <authorList>
            <person name="Bliznina A."/>
        </authorList>
    </citation>
    <scope>NUCLEOTIDE SEQUENCE [LARGE SCALE GENOMIC DNA]</scope>
</reference>
<evidence type="ECO:0000313" key="3">
    <source>
        <dbReference type="Proteomes" id="UP001158576"/>
    </source>
</evidence>
<dbReference type="EMBL" id="OU015569">
    <property type="protein sequence ID" value="CAG5100479.1"/>
    <property type="molecule type" value="Genomic_DNA"/>
</dbReference>
<keyword evidence="3" id="KW-1185">Reference proteome</keyword>
<evidence type="ECO:0000313" key="2">
    <source>
        <dbReference type="EMBL" id="CAG5100479.1"/>
    </source>
</evidence>
<feature type="compositionally biased region" description="Polar residues" evidence="1">
    <location>
        <begin position="287"/>
        <end position="302"/>
    </location>
</feature>